<gene>
    <name evidence="1" type="ORF">NDU88_001592</name>
</gene>
<dbReference type="AlphaFoldDB" id="A0AAV7P5Z8"/>
<accession>A0AAV7P5Z8</accession>
<comment type="caution">
    <text evidence="1">The sequence shown here is derived from an EMBL/GenBank/DDBJ whole genome shotgun (WGS) entry which is preliminary data.</text>
</comment>
<dbReference type="EMBL" id="JANPWB010000011">
    <property type="protein sequence ID" value="KAJ1123119.1"/>
    <property type="molecule type" value="Genomic_DNA"/>
</dbReference>
<name>A0AAV7P5Z8_PLEWA</name>
<evidence type="ECO:0000313" key="2">
    <source>
        <dbReference type="Proteomes" id="UP001066276"/>
    </source>
</evidence>
<protein>
    <submittedName>
        <fullName evidence="1">Uncharacterized protein</fullName>
    </submittedName>
</protein>
<organism evidence="1 2">
    <name type="scientific">Pleurodeles waltl</name>
    <name type="common">Iberian ribbed newt</name>
    <dbReference type="NCBI Taxonomy" id="8319"/>
    <lineage>
        <taxon>Eukaryota</taxon>
        <taxon>Metazoa</taxon>
        <taxon>Chordata</taxon>
        <taxon>Craniata</taxon>
        <taxon>Vertebrata</taxon>
        <taxon>Euteleostomi</taxon>
        <taxon>Amphibia</taxon>
        <taxon>Batrachia</taxon>
        <taxon>Caudata</taxon>
        <taxon>Salamandroidea</taxon>
        <taxon>Salamandridae</taxon>
        <taxon>Pleurodelinae</taxon>
        <taxon>Pleurodeles</taxon>
    </lineage>
</organism>
<sequence length="91" mass="10080">MPPSDRPRGARRFLEAHYETAGDSSRCGRVSTLRMEAAALLGGAKIIVRAPCEACACSRELGSSNAEKKDQTMTREWVAQVAPWYPLRWAQ</sequence>
<keyword evidence="2" id="KW-1185">Reference proteome</keyword>
<reference evidence="1" key="1">
    <citation type="journal article" date="2022" name="bioRxiv">
        <title>Sequencing and chromosome-scale assembly of the giantPleurodeles waltlgenome.</title>
        <authorList>
            <person name="Brown T."/>
            <person name="Elewa A."/>
            <person name="Iarovenko S."/>
            <person name="Subramanian E."/>
            <person name="Araus A.J."/>
            <person name="Petzold A."/>
            <person name="Susuki M."/>
            <person name="Suzuki K.-i.T."/>
            <person name="Hayashi T."/>
            <person name="Toyoda A."/>
            <person name="Oliveira C."/>
            <person name="Osipova E."/>
            <person name="Leigh N.D."/>
            <person name="Simon A."/>
            <person name="Yun M.H."/>
        </authorList>
    </citation>
    <scope>NUCLEOTIDE SEQUENCE</scope>
    <source>
        <strain evidence="1">20211129_DDA</strain>
        <tissue evidence="1">Liver</tissue>
    </source>
</reference>
<evidence type="ECO:0000313" key="1">
    <source>
        <dbReference type="EMBL" id="KAJ1123119.1"/>
    </source>
</evidence>
<proteinExistence type="predicted"/>
<dbReference type="Proteomes" id="UP001066276">
    <property type="component" value="Chromosome 7"/>
</dbReference>